<dbReference type="Proteomes" id="UP000176998">
    <property type="component" value="Unassembled WGS sequence"/>
</dbReference>
<organism evidence="1 2">
    <name type="scientific">Colletotrichum orchidophilum</name>
    <dbReference type="NCBI Taxonomy" id="1209926"/>
    <lineage>
        <taxon>Eukaryota</taxon>
        <taxon>Fungi</taxon>
        <taxon>Dikarya</taxon>
        <taxon>Ascomycota</taxon>
        <taxon>Pezizomycotina</taxon>
        <taxon>Sordariomycetes</taxon>
        <taxon>Hypocreomycetidae</taxon>
        <taxon>Glomerellales</taxon>
        <taxon>Glomerellaceae</taxon>
        <taxon>Colletotrichum</taxon>
    </lineage>
</organism>
<reference evidence="1 2" key="1">
    <citation type="submission" date="2016-09" db="EMBL/GenBank/DDBJ databases">
        <authorList>
            <person name="Capua I."/>
            <person name="De Benedictis P."/>
            <person name="Joannis T."/>
            <person name="Lombin L.H."/>
            <person name="Cattoli G."/>
        </authorList>
    </citation>
    <scope>NUCLEOTIDE SEQUENCE [LARGE SCALE GENOMIC DNA]</scope>
    <source>
        <strain evidence="1 2">IMI 309357</strain>
    </source>
</reference>
<dbReference type="EMBL" id="MJBS01000028">
    <property type="protein sequence ID" value="OHF00313.1"/>
    <property type="molecule type" value="Genomic_DNA"/>
</dbReference>
<dbReference type="RefSeq" id="XP_022477457.1">
    <property type="nucleotide sequence ID" value="XM_022615942.1"/>
</dbReference>
<comment type="caution">
    <text evidence="1">The sequence shown here is derived from an EMBL/GenBank/DDBJ whole genome shotgun (WGS) entry which is preliminary data.</text>
</comment>
<proteinExistence type="predicted"/>
<name>A0A1G4BG82_9PEZI</name>
<evidence type="ECO:0000313" key="1">
    <source>
        <dbReference type="EMBL" id="OHF00313.1"/>
    </source>
</evidence>
<gene>
    <name evidence="1" type="ORF">CORC01_04294</name>
</gene>
<keyword evidence="2" id="KW-1185">Reference proteome</keyword>
<dbReference type="GeneID" id="34557452"/>
<feature type="non-terminal residue" evidence="1">
    <location>
        <position position="1"/>
    </location>
</feature>
<evidence type="ECO:0000313" key="2">
    <source>
        <dbReference type="Proteomes" id="UP000176998"/>
    </source>
</evidence>
<sequence length="82" mass="8963">ALPPVPVLPAGPSLQRKLQTNCRLLRWWDVRNNDPWGGCGQDQNEDCVPGEKIKGAGKGMNATRGGQRCPPRLECSIISTPR</sequence>
<protein>
    <submittedName>
        <fullName evidence="1">Uncharacterized protein</fullName>
    </submittedName>
</protein>
<dbReference type="AlphaFoldDB" id="A0A1G4BG82"/>
<accession>A0A1G4BG82</accession>